<dbReference type="Proteomes" id="UP001165960">
    <property type="component" value="Unassembled WGS sequence"/>
</dbReference>
<evidence type="ECO:0000313" key="1">
    <source>
        <dbReference type="EMBL" id="KAJ9070363.1"/>
    </source>
</evidence>
<protein>
    <submittedName>
        <fullName evidence="1">Uncharacterized protein</fullName>
    </submittedName>
</protein>
<accession>A0ACC2T6X5</accession>
<reference evidence="1" key="1">
    <citation type="submission" date="2022-04" db="EMBL/GenBank/DDBJ databases">
        <title>Genome of the entomopathogenic fungus Entomophthora muscae.</title>
        <authorList>
            <person name="Elya C."/>
            <person name="Lovett B.R."/>
            <person name="Lee E."/>
            <person name="Macias A.M."/>
            <person name="Hajek A.E."/>
            <person name="De Bivort B.L."/>
            <person name="Kasson M.T."/>
            <person name="De Fine Licht H.H."/>
            <person name="Stajich J.E."/>
        </authorList>
    </citation>
    <scope>NUCLEOTIDE SEQUENCE</scope>
    <source>
        <strain evidence="1">Berkeley</strain>
    </source>
</reference>
<gene>
    <name evidence="1" type="ORF">DSO57_1008937</name>
</gene>
<sequence>MMNYKAHAEKLKRLSKWGFPGLTEDKEPEMTTQELLTQNKPHDSEARPLHTALGHKSSSSLDARVFPAPTRESKANSRPFSDFYPEAQLGPSSNSGGSERYYSGPRAFVDQANLAPQLSNALKNGFPQKPPLKVPYISQDTILGSDDESLLRMLVTNTLSESDHLGVLPPLELERLEKEGVILQSKISSLTTKLALEGKVMEGAQSLIRLHASNPKMAEQAQDQLTAAQHKVDQVAYELWKLHNQWWDIQQVQQQHHTAVLVMAHKHQQRELQRLRENMQLRLGQTAVVEPSFIEEGSVAVQDKLAEALDTIQAQKLEIERLKLGQEGYQSELQENLESSHKRIMELEGHLTKHLSSCTKSSLSDENMLCVELEAIHQEHRQLLDALETLYRDLPECDDEDVQFTVPALIDRVYNLVGENHDLIDRAITLQKLHQDTEADRLEIAHLKSQLEELRLVSRSLPNPKLHLTKGSTLQAELADILDGLRIAAQKAKTYQKACVPPLLYKNCQLPCET</sequence>
<comment type="caution">
    <text evidence="1">The sequence shown here is derived from an EMBL/GenBank/DDBJ whole genome shotgun (WGS) entry which is preliminary data.</text>
</comment>
<name>A0ACC2T6X5_9FUNG</name>
<organism evidence="1 2">
    <name type="scientific">Entomophthora muscae</name>
    <dbReference type="NCBI Taxonomy" id="34485"/>
    <lineage>
        <taxon>Eukaryota</taxon>
        <taxon>Fungi</taxon>
        <taxon>Fungi incertae sedis</taxon>
        <taxon>Zoopagomycota</taxon>
        <taxon>Entomophthoromycotina</taxon>
        <taxon>Entomophthoromycetes</taxon>
        <taxon>Entomophthorales</taxon>
        <taxon>Entomophthoraceae</taxon>
        <taxon>Entomophthora</taxon>
    </lineage>
</organism>
<evidence type="ECO:0000313" key="2">
    <source>
        <dbReference type="Proteomes" id="UP001165960"/>
    </source>
</evidence>
<keyword evidence="2" id="KW-1185">Reference proteome</keyword>
<dbReference type="EMBL" id="QTSX02003578">
    <property type="protein sequence ID" value="KAJ9070363.1"/>
    <property type="molecule type" value="Genomic_DNA"/>
</dbReference>
<proteinExistence type="predicted"/>